<proteinExistence type="predicted"/>
<dbReference type="InterPro" id="IPR006553">
    <property type="entry name" value="Leu-rich_rpt_Cys-con_subtyp"/>
</dbReference>
<evidence type="ECO:0000313" key="4">
    <source>
        <dbReference type="Proteomes" id="UP000242188"/>
    </source>
</evidence>
<dbReference type="SUPFAM" id="SSF52047">
    <property type="entry name" value="RNI-like"/>
    <property type="match status" value="1"/>
</dbReference>
<dbReference type="PROSITE" id="PS50181">
    <property type="entry name" value="FBOX"/>
    <property type="match status" value="1"/>
</dbReference>
<dbReference type="Proteomes" id="UP000242188">
    <property type="component" value="Unassembled WGS sequence"/>
</dbReference>
<dbReference type="SMART" id="SM00256">
    <property type="entry name" value="FBOX"/>
    <property type="match status" value="1"/>
</dbReference>
<keyword evidence="4" id="KW-1185">Reference proteome</keyword>
<dbReference type="OrthoDB" id="3219396at2759"/>
<evidence type="ECO:0000259" key="2">
    <source>
        <dbReference type="PROSITE" id="PS50181"/>
    </source>
</evidence>
<organism evidence="3 4">
    <name type="scientific">Mizuhopecten yessoensis</name>
    <name type="common">Japanese scallop</name>
    <name type="synonym">Patinopecten yessoensis</name>
    <dbReference type="NCBI Taxonomy" id="6573"/>
    <lineage>
        <taxon>Eukaryota</taxon>
        <taxon>Metazoa</taxon>
        <taxon>Spiralia</taxon>
        <taxon>Lophotrochozoa</taxon>
        <taxon>Mollusca</taxon>
        <taxon>Bivalvia</taxon>
        <taxon>Autobranchia</taxon>
        <taxon>Pteriomorphia</taxon>
        <taxon>Pectinida</taxon>
        <taxon>Pectinoidea</taxon>
        <taxon>Pectinidae</taxon>
        <taxon>Mizuhopecten</taxon>
    </lineage>
</organism>
<accession>A0A210PXR2</accession>
<gene>
    <name evidence="3" type="ORF">KP79_PYT22694</name>
</gene>
<dbReference type="PANTHER" id="PTHR20933:SF4">
    <property type="entry name" value="F-BOX INVOLVED IN POLYQ PATHOGENESIS, ISOFORM A"/>
    <property type="match status" value="1"/>
</dbReference>
<feature type="domain" description="F-box" evidence="2">
    <location>
        <begin position="6"/>
        <end position="52"/>
    </location>
</feature>
<dbReference type="GO" id="GO:0031398">
    <property type="term" value="P:positive regulation of protein ubiquitination"/>
    <property type="evidence" value="ECO:0007669"/>
    <property type="project" value="TreeGrafter"/>
</dbReference>
<dbReference type="STRING" id="6573.A0A210PXR2"/>
<protein>
    <submittedName>
        <fullName evidence="3">F-box/LRR-repeat protein 12</fullName>
    </submittedName>
</protein>
<sequence>MTDVIDVNINHLPENILLEILSYLSVKDLCRTGSVCRSWRRVVRDNTLWRHVDLLPYRLNLQKMWKVIRAHFSECLLTMKVRGFVDSGGRKQKKPSLSDAMLRDLGERCPNICDLHLHMCKTDNISAGNLPGSLTRLVLHGCSWQPRWLKGNENNLKNIVDLDLSCCCRVDSFDMHDIGNWTRMKTLKLNGLYRLNEKGIKHVATSLPLLERLELSYTQCTELAVHHISRHLKNLRHLNMSNCSLLNDSAVETLSSGLQKLEYLDLKSNSRLTISGLSSLKACKRLSVLVFDFNDDTEKQLLQAELPNCTIVNGDV</sequence>
<dbReference type="AlphaFoldDB" id="A0A210PXR2"/>
<dbReference type="InterPro" id="IPR036047">
    <property type="entry name" value="F-box-like_dom_sf"/>
</dbReference>
<dbReference type="SUPFAM" id="SSF81383">
    <property type="entry name" value="F-box domain"/>
    <property type="match status" value="1"/>
</dbReference>
<reference evidence="3 4" key="1">
    <citation type="journal article" date="2017" name="Nat. Ecol. Evol.">
        <title>Scallop genome provides insights into evolution of bilaterian karyotype and development.</title>
        <authorList>
            <person name="Wang S."/>
            <person name="Zhang J."/>
            <person name="Jiao W."/>
            <person name="Li J."/>
            <person name="Xun X."/>
            <person name="Sun Y."/>
            <person name="Guo X."/>
            <person name="Huan P."/>
            <person name="Dong B."/>
            <person name="Zhang L."/>
            <person name="Hu X."/>
            <person name="Sun X."/>
            <person name="Wang J."/>
            <person name="Zhao C."/>
            <person name="Wang Y."/>
            <person name="Wang D."/>
            <person name="Huang X."/>
            <person name="Wang R."/>
            <person name="Lv J."/>
            <person name="Li Y."/>
            <person name="Zhang Z."/>
            <person name="Liu B."/>
            <person name="Lu W."/>
            <person name="Hui Y."/>
            <person name="Liang J."/>
            <person name="Zhou Z."/>
            <person name="Hou R."/>
            <person name="Li X."/>
            <person name="Liu Y."/>
            <person name="Li H."/>
            <person name="Ning X."/>
            <person name="Lin Y."/>
            <person name="Zhao L."/>
            <person name="Xing Q."/>
            <person name="Dou J."/>
            <person name="Li Y."/>
            <person name="Mao J."/>
            <person name="Guo H."/>
            <person name="Dou H."/>
            <person name="Li T."/>
            <person name="Mu C."/>
            <person name="Jiang W."/>
            <person name="Fu Q."/>
            <person name="Fu X."/>
            <person name="Miao Y."/>
            <person name="Liu J."/>
            <person name="Yu Q."/>
            <person name="Li R."/>
            <person name="Liao H."/>
            <person name="Li X."/>
            <person name="Kong Y."/>
            <person name="Jiang Z."/>
            <person name="Chourrout D."/>
            <person name="Li R."/>
            <person name="Bao Z."/>
        </authorList>
    </citation>
    <scope>NUCLEOTIDE SEQUENCE [LARGE SCALE GENOMIC DNA]</scope>
    <source>
        <strain evidence="3 4">PY_sf001</strain>
    </source>
</reference>
<evidence type="ECO:0000313" key="3">
    <source>
        <dbReference type="EMBL" id="OWF41271.1"/>
    </source>
</evidence>
<dbReference type="PROSITE" id="PS51450">
    <property type="entry name" value="LRR"/>
    <property type="match status" value="1"/>
</dbReference>
<name>A0A210PXR2_MIZYE</name>
<dbReference type="InterPro" id="IPR001810">
    <property type="entry name" value="F-box_dom"/>
</dbReference>
<dbReference type="PANTHER" id="PTHR20933">
    <property type="entry name" value="F-BOX ONLY PROTEIN 33"/>
    <property type="match status" value="1"/>
</dbReference>
<dbReference type="SMART" id="SM00367">
    <property type="entry name" value="LRR_CC"/>
    <property type="match status" value="2"/>
</dbReference>
<dbReference type="EMBL" id="NEDP02005412">
    <property type="protein sequence ID" value="OWF41271.1"/>
    <property type="molecule type" value="Genomic_DNA"/>
</dbReference>
<comment type="caution">
    <text evidence="3">The sequence shown here is derived from an EMBL/GenBank/DDBJ whole genome shotgun (WGS) entry which is preliminary data.</text>
</comment>
<dbReference type="Pfam" id="PF12937">
    <property type="entry name" value="F-box-like"/>
    <property type="match status" value="1"/>
</dbReference>
<dbReference type="InterPro" id="IPR032675">
    <property type="entry name" value="LRR_dom_sf"/>
</dbReference>
<keyword evidence="1" id="KW-0833">Ubl conjugation pathway</keyword>
<evidence type="ECO:0000256" key="1">
    <source>
        <dbReference type="ARBA" id="ARBA00022786"/>
    </source>
</evidence>
<dbReference type="Gene3D" id="3.80.10.10">
    <property type="entry name" value="Ribonuclease Inhibitor"/>
    <property type="match status" value="1"/>
</dbReference>
<dbReference type="InterPro" id="IPR001611">
    <property type="entry name" value="Leu-rich_rpt"/>
</dbReference>